<comment type="caution">
    <text evidence="3">The sequence shown here is derived from an EMBL/GenBank/DDBJ whole genome shotgun (WGS) entry which is preliminary data.</text>
</comment>
<dbReference type="RefSeq" id="WP_342881405.1">
    <property type="nucleotide sequence ID" value="NZ_JBBMQS010000004.1"/>
</dbReference>
<dbReference type="Gene3D" id="3.40.50.1820">
    <property type="entry name" value="alpha/beta hydrolase"/>
    <property type="match status" value="1"/>
</dbReference>
<dbReference type="PRINTS" id="PR00412">
    <property type="entry name" value="EPOXHYDRLASE"/>
</dbReference>
<dbReference type="EMBL" id="JBBMQS010000004">
    <property type="protein sequence ID" value="MEM5497345.1"/>
    <property type="molecule type" value="Genomic_DNA"/>
</dbReference>
<dbReference type="PANTHER" id="PTHR46118:SF4">
    <property type="entry name" value="PROTEIN ABHD11"/>
    <property type="match status" value="1"/>
</dbReference>
<keyword evidence="4" id="KW-1185">Reference proteome</keyword>
<dbReference type="Pfam" id="PF00561">
    <property type="entry name" value="Abhydrolase_1"/>
    <property type="match status" value="1"/>
</dbReference>
<sequence>MILIHGLFGSLDNLAMLRRKLNQDFNILSIDLPDHGKSEHSARFSFTDYAESIIALLAQLNISRVNAVAHSLGGKVAMQMALTHPEIVSTLTVLDIAPVAYEPRHSNVFKSLLNVKLESIQDRKDADKMMSEFVDEASVRQFLLKSLYQDTDTHLWHWRFNLPLLYRDYPLLSQAISSDSQYPKPVLFLKGELSDYLITDYTKQTTDLFPKSRVKVISGVGHWLHAEKPAECANHILTFLRN</sequence>
<protein>
    <submittedName>
        <fullName evidence="3">Alpha/beta fold hydrolase</fullName>
    </submittedName>
</protein>
<dbReference type="InterPro" id="IPR000639">
    <property type="entry name" value="Epox_hydrolase-like"/>
</dbReference>
<evidence type="ECO:0000313" key="3">
    <source>
        <dbReference type="EMBL" id="MEM5497345.1"/>
    </source>
</evidence>
<evidence type="ECO:0000259" key="2">
    <source>
        <dbReference type="Pfam" id="PF00561"/>
    </source>
</evidence>
<reference evidence="3 4" key="1">
    <citation type="submission" date="2024-03" db="EMBL/GenBank/DDBJ databases">
        <title>Community enrichment and isolation of bacterial strains for fucoidan degradation.</title>
        <authorList>
            <person name="Sichert A."/>
        </authorList>
    </citation>
    <scope>NUCLEOTIDE SEQUENCE [LARGE SCALE GENOMIC DNA]</scope>
    <source>
        <strain evidence="3 4">AS12</strain>
    </source>
</reference>
<organism evidence="3 4">
    <name type="scientific">Paraglaciecola mesophila</name>
    <dbReference type="NCBI Taxonomy" id="197222"/>
    <lineage>
        <taxon>Bacteria</taxon>
        <taxon>Pseudomonadati</taxon>
        <taxon>Pseudomonadota</taxon>
        <taxon>Gammaproteobacteria</taxon>
        <taxon>Alteromonadales</taxon>
        <taxon>Alteromonadaceae</taxon>
        <taxon>Paraglaciecola</taxon>
    </lineage>
</organism>
<dbReference type="InterPro" id="IPR000073">
    <property type="entry name" value="AB_hydrolase_1"/>
</dbReference>
<accession>A0ABU9SUR8</accession>
<gene>
    <name evidence="3" type="ORF">WNY77_08085</name>
</gene>
<evidence type="ECO:0000256" key="1">
    <source>
        <dbReference type="ARBA" id="ARBA00022801"/>
    </source>
</evidence>
<dbReference type="SUPFAM" id="SSF53474">
    <property type="entry name" value="alpha/beta-Hydrolases"/>
    <property type="match status" value="1"/>
</dbReference>
<dbReference type="GO" id="GO:0016787">
    <property type="term" value="F:hydrolase activity"/>
    <property type="evidence" value="ECO:0007669"/>
    <property type="project" value="UniProtKB-KW"/>
</dbReference>
<feature type="domain" description="AB hydrolase-1" evidence="2">
    <location>
        <begin position="1"/>
        <end position="229"/>
    </location>
</feature>
<dbReference type="PANTHER" id="PTHR46118">
    <property type="entry name" value="PROTEIN ABHD11"/>
    <property type="match status" value="1"/>
</dbReference>
<dbReference type="InterPro" id="IPR029058">
    <property type="entry name" value="AB_hydrolase_fold"/>
</dbReference>
<dbReference type="PRINTS" id="PR00111">
    <property type="entry name" value="ABHYDROLASE"/>
</dbReference>
<evidence type="ECO:0000313" key="4">
    <source>
        <dbReference type="Proteomes" id="UP001461163"/>
    </source>
</evidence>
<name>A0ABU9SUR8_9ALTE</name>
<keyword evidence="1 3" id="KW-0378">Hydrolase</keyword>
<dbReference type="Proteomes" id="UP001461163">
    <property type="component" value="Unassembled WGS sequence"/>
</dbReference>
<proteinExistence type="predicted"/>